<dbReference type="SUPFAM" id="SSF46894">
    <property type="entry name" value="C-terminal effector domain of the bipartite response regulators"/>
    <property type="match status" value="1"/>
</dbReference>
<keyword evidence="3" id="KW-0238">DNA-binding</keyword>
<evidence type="ECO:0000313" key="8">
    <source>
        <dbReference type="EMBL" id="SHE25450.1"/>
    </source>
</evidence>
<keyword evidence="9" id="KW-1185">Reference proteome</keyword>
<evidence type="ECO:0000256" key="4">
    <source>
        <dbReference type="ARBA" id="ARBA00023163"/>
    </source>
</evidence>
<feature type="domain" description="Response regulatory" evidence="7">
    <location>
        <begin position="6"/>
        <end position="124"/>
    </location>
</feature>
<proteinExistence type="predicted"/>
<protein>
    <submittedName>
        <fullName evidence="8">Luxr bacterial regulatory protein hth signature</fullName>
    </submittedName>
</protein>
<dbReference type="PROSITE" id="PS50110">
    <property type="entry name" value="RESPONSE_REGULATORY"/>
    <property type="match status" value="1"/>
</dbReference>
<keyword evidence="1 5" id="KW-0597">Phosphoprotein</keyword>
<dbReference type="SUPFAM" id="SSF52172">
    <property type="entry name" value="CheY-like"/>
    <property type="match status" value="1"/>
</dbReference>
<dbReference type="GO" id="GO:0006355">
    <property type="term" value="P:regulation of DNA-templated transcription"/>
    <property type="evidence" value="ECO:0007669"/>
    <property type="project" value="InterPro"/>
</dbReference>
<dbReference type="Gene3D" id="3.40.50.2300">
    <property type="match status" value="1"/>
</dbReference>
<dbReference type="SMART" id="SM00421">
    <property type="entry name" value="HTH_LUXR"/>
    <property type="match status" value="1"/>
</dbReference>
<feature type="domain" description="HTH luxR-type" evidence="6">
    <location>
        <begin position="149"/>
        <end position="214"/>
    </location>
</feature>
<dbReference type="SMART" id="SM00448">
    <property type="entry name" value="REC"/>
    <property type="match status" value="1"/>
</dbReference>
<dbReference type="PANTHER" id="PTHR43214:SF24">
    <property type="entry name" value="TRANSCRIPTIONAL REGULATORY PROTEIN NARL-RELATED"/>
    <property type="match status" value="1"/>
</dbReference>
<dbReference type="CDD" id="cd06170">
    <property type="entry name" value="LuxR_C_like"/>
    <property type="match status" value="1"/>
</dbReference>
<keyword evidence="4" id="KW-0804">Transcription</keyword>
<keyword evidence="2" id="KW-0805">Transcription regulation</keyword>
<dbReference type="Proteomes" id="UP000184291">
    <property type="component" value="Unassembled WGS sequence"/>
</dbReference>
<reference evidence="9" key="1">
    <citation type="submission" date="2016-09" db="EMBL/GenBank/DDBJ databases">
        <authorList>
            <person name="Strepis N."/>
        </authorList>
    </citation>
    <scope>NUCLEOTIDE SEQUENCE [LARGE SCALE GENOMIC DNA]</scope>
</reference>
<evidence type="ECO:0000259" key="7">
    <source>
        <dbReference type="PROSITE" id="PS50110"/>
    </source>
</evidence>
<evidence type="ECO:0000256" key="2">
    <source>
        <dbReference type="ARBA" id="ARBA00023015"/>
    </source>
</evidence>
<dbReference type="AlphaFoldDB" id="A0A1M4RZX6"/>
<dbReference type="PANTHER" id="PTHR43214">
    <property type="entry name" value="TWO-COMPONENT RESPONSE REGULATOR"/>
    <property type="match status" value="1"/>
</dbReference>
<dbReference type="GO" id="GO:0000160">
    <property type="term" value="P:phosphorelay signal transduction system"/>
    <property type="evidence" value="ECO:0007669"/>
    <property type="project" value="InterPro"/>
</dbReference>
<dbReference type="CDD" id="cd17535">
    <property type="entry name" value="REC_NarL-like"/>
    <property type="match status" value="1"/>
</dbReference>
<dbReference type="EMBL" id="FQTT01000010">
    <property type="protein sequence ID" value="SHE25450.1"/>
    <property type="molecule type" value="Genomic_DNA"/>
</dbReference>
<dbReference type="InterPro" id="IPR000792">
    <property type="entry name" value="Tscrpt_reg_LuxR_C"/>
</dbReference>
<dbReference type="InterPro" id="IPR039420">
    <property type="entry name" value="WalR-like"/>
</dbReference>
<evidence type="ECO:0000259" key="6">
    <source>
        <dbReference type="PROSITE" id="PS50043"/>
    </source>
</evidence>
<dbReference type="GO" id="GO:0003677">
    <property type="term" value="F:DNA binding"/>
    <property type="evidence" value="ECO:0007669"/>
    <property type="project" value="UniProtKB-KW"/>
</dbReference>
<feature type="modified residue" description="4-aspartylphosphate" evidence="5">
    <location>
        <position position="57"/>
    </location>
</feature>
<evidence type="ECO:0000256" key="5">
    <source>
        <dbReference type="PROSITE-ProRule" id="PRU00169"/>
    </source>
</evidence>
<sequence length="223" mass="24183">MTGEIGVLVAEDQRLLRASLIALFNAEPDMTVLGEAADGERAVAEASRLRPDVVLMDIRMPALSGIEVTARICADPRLAHTRILILSMYELDEYVLGALRAGASGFLLKDADPSMLLDAVRTVHSGQSLLAPSLMARLLDHCVPAATSSTARLETLTPRQREVLTLIARGMSNTEIEEELRITRATRRSHINALLARLGARDRAQLVIAAYEAGLVRPARQGL</sequence>
<dbReference type="OrthoDB" id="9808843at2"/>
<dbReference type="RefSeq" id="WP_073330298.1">
    <property type="nucleotide sequence ID" value="NZ_FQTT01000010.1"/>
</dbReference>
<evidence type="ECO:0000313" key="9">
    <source>
        <dbReference type="Proteomes" id="UP000184291"/>
    </source>
</evidence>
<dbReference type="InterPro" id="IPR001789">
    <property type="entry name" value="Sig_transdc_resp-reg_receiver"/>
</dbReference>
<dbReference type="STRING" id="1892869.ACGLYG10_1666"/>
<dbReference type="InterPro" id="IPR016032">
    <property type="entry name" value="Sig_transdc_resp-reg_C-effctor"/>
</dbReference>
<dbReference type="InterPro" id="IPR058245">
    <property type="entry name" value="NreC/VraR/RcsB-like_REC"/>
</dbReference>
<dbReference type="Pfam" id="PF00196">
    <property type="entry name" value="GerE"/>
    <property type="match status" value="1"/>
</dbReference>
<organism evidence="8 9">
    <name type="scientific">Actinomyces glycerinitolerans</name>
    <dbReference type="NCBI Taxonomy" id="1892869"/>
    <lineage>
        <taxon>Bacteria</taxon>
        <taxon>Bacillati</taxon>
        <taxon>Actinomycetota</taxon>
        <taxon>Actinomycetes</taxon>
        <taxon>Actinomycetales</taxon>
        <taxon>Actinomycetaceae</taxon>
        <taxon>Actinomyces</taxon>
    </lineage>
</organism>
<gene>
    <name evidence="8" type="ORF">ACGLYG10_1666</name>
</gene>
<evidence type="ECO:0000256" key="1">
    <source>
        <dbReference type="ARBA" id="ARBA00022553"/>
    </source>
</evidence>
<dbReference type="InterPro" id="IPR011006">
    <property type="entry name" value="CheY-like_superfamily"/>
</dbReference>
<dbReference type="PROSITE" id="PS50043">
    <property type="entry name" value="HTH_LUXR_2"/>
    <property type="match status" value="1"/>
</dbReference>
<name>A0A1M4RZX6_9ACTO</name>
<accession>A0A1M4RZX6</accession>
<dbReference type="Pfam" id="PF00072">
    <property type="entry name" value="Response_reg"/>
    <property type="match status" value="1"/>
</dbReference>
<evidence type="ECO:0000256" key="3">
    <source>
        <dbReference type="ARBA" id="ARBA00023125"/>
    </source>
</evidence>
<dbReference type="PRINTS" id="PR00038">
    <property type="entry name" value="HTHLUXR"/>
</dbReference>